<evidence type="ECO:0000256" key="3">
    <source>
        <dbReference type="ARBA" id="ARBA00022677"/>
    </source>
</evidence>
<dbReference type="Pfam" id="PF10230">
    <property type="entry name" value="LIDHydrolase"/>
    <property type="match status" value="1"/>
</dbReference>
<dbReference type="SUPFAM" id="SSF53474">
    <property type="entry name" value="alpha/beta-Hydrolases"/>
    <property type="match status" value="1"/>
</dbReference>
<proteinExistence type="inferred from homology"/>
<organism evidence="5 6">
    <name type="scientific">Ceratopteris richardii</name>
    <name type="common">Triangle waterfern</name>
    <dbReference type="NCBI Taxonomy" id="49495"/>
    <lineage>
        <taxon>Eukaryota</taxon>
        <taxon>Viridiplantae</taxon>
        <taxon>Streptophyta</taxon>
        <taxon>Embryophyta</taxon>
        <taxon>Tracheophyta</taxon>
        <taxon>Polypodiopsida</taxon>
        <taxon>Polypodiidae</taxon>
        <taxon>Polypodiales</taxon>
        <taxon>Pteridineae</taxon>
        <taxon>Pteridaceae</taxon>
        <taxon>Parkerioideae</taxon>
        <taxon>Ceratopteris</taxon>
    </lineage>
</organism>
<evidence type="ECO:0000256" key="1">
    <source>
        <dbReference type="ARBA" id="ARBA00004502"/>
    </source>
</evidence>
<dbReference type="OrthoDB" id="448051at2759"/>
<protein>
    <recommendedName>
        <fullName evidence="7">Lipid droplet-associated hydrolase</fullName>
    </recommendedName>
</protein>
<sequence>MLLHSSSFRCQDIAGYRFYISCSRGSSSLSHYRCAYPRVITAMSNNTATLRAEKVNGYMTEILEISAESPRLKVVFIPGNPGIILFYKSYLEALACSFDGKANILGVGYAGFVPKNLGERKLFSLEEQVEHKIEFVKQQLTDNRTPLVLIGHSIGAYMAFSTYKRLADKVNYAIGLYPFIATNENSSFQAFLRWYLRQEFLCATVSHFANLMGKMPQIIPRGFIRNLYGRNWSIFSLDVACQYLLHYSLVRNIMYLGMTEFNKLQKCPDWKFLKERQISISILFGVDDHWGPLTLFEEISKEVPSLDISIEREGHDHAFCCTNEGSRWVAAYCAKAIKRIMPELESVLQL</sequence>
<dbReference type="EMBL" id="CM035411">
    <property type="protein sequence ID" value="KAH7435533.1"/>
    <property type="molecule type" value="Genomic_DNA"/>
</dbReference>
<dbReference type="PANTHER" id="PTHR13390:SF0">
    <property type="entry name" value="LIPID DROPLET-ASSOCIATED HYDROLASE"/>
    <property type="match status" value="1"/>
</dbReference>
<keyword evidence="3" id="KW-0551">Lipid droplet</keyword>
<name>A0A8T2UP18_CERRI</name>
<evidence type="ECO:0000313" key="6">
    <source>
        <dbReference type="Proteomes" id="UP000825935"/>
    </source>
</evidence>
<accession>A0A8T2UP18</accession>
<evidence type="ECO:0008006" key="7">
    <source>
        <dbReference type="Google" id="ProtNLM"/>
    </source>
</evidence>
<dbReference type="GO" id="GO:0016298">
    <property type="term" value="F:lipase activity"/>
    <property type="evidence" value="ECO:0007669"/>
    <property type="project" value="InterPro"/>
</dbReference>
<dbReference type="AlphaFoldDB" id="A0A8T2UP18"/>
<evidence type="ECO:0000256" key="4">
    <source>
        <dbReference type="ARBA" id="ARBA00022801"/>
    </source>
</evidence>
<dbReference type="Proteomes" id="UP000825935">
    <property type="component" value="Chromosome 6"/>
</dbReference>
<comment type="caution">
    <text evidence="5">The sequence shown here is derived from an EMBL/GenBank/DDBJ whole genome shotgun (WGS) entry which is preliminary data.</text>
</comment>
<dbReference type="InterPro" id="IPR019363">
    <property type="entry name" value="LDAH"/>
</dbReference>
<dbReference type="Gene3D" id="3.40.50.1820">
    <property type="entry name" value="alpha/beta hydrolase"/>
    <property type="match status" value="1"/>
</dbReference>
<gene>
    <name evidence="5" type="ORF">KP509_06G068600</name>
</gene>
<dbReference type="OMA" id="WVPVSYY"/>
<evidence type="ECO:0000256" key="2">
    <source>
        <dbReference type="ARBA" id="ARBA00008300"/>
    </source>
</evidence>
<dbReference type="GO" id="GO:0019915">
    <property type="term" value="P:lipid storage"/>
    <property type="evidence" value="ECO:0007669"/>
    <property type="project" value="InterPro"/>
</dbReference>
<keyword evidence="4" id="KW-0378">Hydrolase</keyword>
<reference evidence="5" key="1">
    <citation type="submission" date="2021-08" db="EMBL/GenBank/DDBJ databases">
        <title>WGS assembly of Ceratopteris richardii.</title>
        <authorList>
            <person name="Marchant D.B."/>
            <person name="Chen G."/>
            <person name="Jenkins J."/>
            <person name="Shu S."/>
            <person name="Leebens-Mack J."/>
            <person name="Grimwood J."/>
            <person name="Schmutz J."/>
            <person name="Soltis P."/>
            <person name="Soltis D."/>
            <person name="Chen Z.-H."/>
        </authorList>
    </citation>
    <scope>NUCLEOTIDE SEQUENCE</scope>
    <source>
        <strain evidence="5">Whitten #5841</strain>
        <tissue evidence="5">Leaf</tissue>
    </source>
</reference>
<comment type="similarity">
    <text evidence="2">Belongs to the AB hydrolase superfamily. LDAH family.</text>
</comment>
<dbReference type="InterPro" id="IPR029058">
    <property type="entry name" value="AB_hydrolase_fold"/>
</dbReference>
<dbReference type="GO" id="GO:0005811">
    <property type="term" value="C:lipid droplet"/>
    <property type="evidence" value="ECO:0007669"/>
    <property type="project" value="UniProtKB-SubCell"/>
</dbReference>
<comment type="subcellular location">
    <subcellularLocation>
        <location evidence="1">Lipid droplet</location>
    </subcellularLocation>
</comment>
<dbReference type="PANTHER" id="PTHR13390">
    <property type="entry name" value="LIPASE"/>
    <property type="match status" value="1"/>
</dbReference>
<keyword evidence="6" id="KW-1185">Reference proteome</keyword>
<evidence type="ECO:0000313" key="5">
    <source>
        <dbReference type="EMBL" id="KAH7435533.1"/>
    </source>
</evidence>